<name>A0A9P6H6D2_9AGAM</name>
<feature type="region of interest" description="Disordered" evidence="5">
    <location>
        <begin position="335"/>
        <end position="375"/>
    </location>
</feature>
<evidence type="ECO:0000256" key="1">
    <source>
        <dbReference type="ARBA" id="ARBA00004370"/>
    </source>
</evidence>
<evidence type="ECO:0000256" key="3">
    <source>
        <dbReference type="ARBA" id="ARBA00022989"/>
    </source>
</evidence>
<accession>A0A9P6H6D2</accession>
<dbReference type="Proteomes" id="UP000736335">
    <property type="component" value="Unassembled WGS sequence"/>
</dbReference>
<feature type="compositionally biased region" description="Basic and acidic residues" evidence="5">
    <location>
        <begin position="363"/>
        <end position="372"/>
    </location>
</feature>
<evidence type="ECO:0000313" key="7">
    <source>
        <dbReference type="EMBL" id="KAF9780017.1"/>
    </source>
</evidence>
<sequence>MSSISLNVELPAHSHSFQVQVSESASIANIKSEISKSCPGGPKIEGQRLIYAGRLLRDDEYVQDIWPSPQHSRTLHLAVHPSAWTTGPPKRRPARLEPVPALSPTTPLSSTSYQTPFYPQYIHRQPYILAIHEWALTTLSANSQAEVPVFYLNGLDAHKHAARLELHYRGWAWPPVFDEAIPPFAPGLKYERVMKDGQSFLSLTNPNAVPSALQTHALNLLSYTYTILSSPPPQPGAWPQYPSTPTSTILYPPAPVQLNVPLPNVPQPQAEAEVLFEIAINLPMRAIMAPILMLVMRATLMMYFFSPDQTPFFGIILGVWVLYEAWNAVRAAVAATRDPAEPRRDEDNQGGVNGGAGAPRPNGVDRARHSDPSRQQVNAILDAVANINIREENEMLEAPGDLPPPTLFHQVKTFASLVIVTLIPALWDLRRTELMRREGSLRTEMNVITAATAPPTAVQVPTEGERETEVSEQEREESRKAREVKLAVIQKHARRADWVREYVERAGRMEYYDD</sequence>
<dbReference type="OrthoDB" id="21589at2759"/>
<feature type="domain" description="Ubiquitin-like" evidence="6">
    <location>
        <begin position="4"/>
        <end position="64"/>
    </location>
</feature>
<evidence type="ECO:0000313" key="8">
    <source>
        <dbReference type="Proteomes" id="UP000736335"/>
    </source>
</evidence>
<evidence type="ECO:0000256" key="5">
    <source>
        <dbReference type="SAM" id="MobiDB-lite"/>
    </source>
</evidence>
<dbReference type="SUPFAM" id="SSF54236">
    <property type="entry name" value="Ubiquitin-like"/>
    <property type="match status" value="1"/>
</dbReference>
<dbReference type="EMBL" id="WIUZ02000017">
    <property type="protein sequence ID" value="KAF9780017.1"/>
    <property type="molecule type" value="Genomic_DNA"/>
</dbReference>
<evidence type="ECO:0000256" key="2">
    <source>
        <dbReference type="ARBA" id="ARBA00022692"/>
    </source>
</evidence>
<feature type="region of interest" description="Disordered" evidence="5">
    <location>
        <begin position="456"/>
        <end position="482"/>
    </location>
</feature>
<dbReference type="InterPro" id="IPR000626">
    <property type="entry name" value="Ubiquitin-like_dom"/>
</dbReference>
<reference evidence="7" key="1">
    <citation type="journal article" date="2020" name="Nat. Commun.">
        <title>Large-scale genome sequencing of mycorrhizal fungi provides insights into the early evolution of symbiotic traits.</title>
        <authorList>
            <person name="Miyauchi S."/>
            <person name="Kiss E."/>
            <person name="Kuo A."/>
            <person name="Drula E."/>
            <person name="Kohler A."/>
            <person name="Sanchez-Garcia M."/>
            <person name="Morin E."/>
            <person name="Andreopoulos B."/>
            <person name="Barry K.W."/>
            <person name="Bonito G."/>
            <person name="Buee M."/>
            <person name="Carver A."/>
            <person name="Chen C."/>
            <person name="Cichocki N."/>
            <person name="Clum A."/>
            <person name="Culley D."/>
            <person name="Crous P.W."/>
            <person name="Fauchery L."/>
            <person name="Girlanda M."/>
            <person name="Hayes R.D."/>
            <person name="Keri Z."/>
            <person name="LaButti K."/>
            <person name="Lipzen A."/>
            <person name="Lombard V."/>
            <person name="Magnuson J."/>
            <person name="Maillard F."/>
            <person name="Murat C."/>
            <person name="Nolan M."/>
            <person name="Ohm R.A."/>
            <person name="Pangilinan J."/>
            <person name="Pereira M.F."/>
            <person name="Perotto S."/>
            <person name="Peter M."/>
            <person name="Pfister S."/>
            <person name="Riley R."/>
            <person name="Sitrit Y."/>
            <person name="Stielow J.B."/>
            <person name="Szollosi G."/>
            <person name="Zifcakova L."/>
            <person name="Stursova M."/>
            <person name="Spatafora J.W."/>
            <person name="Tedersoo L."/>
            <person name="Vaario L.M."/>
            <person name="Yamada A."/>
            <person name="Yan M."/>
            <person name="Wang P."/>
            <person name="Xu J."/>
            <person name="Bruns T."/>
            <person name="Baldrian P."/>
            <person name="Vilgalys R."/>
            <person name="Dunand C."/>
            <person name="Henrissat B."/>
            <person name="Grigoriev I.V."/>
            <person name="Hibbett D."/>
            <person name="Nagy L.G."/>
            <person name="Martin F.M."/>
        </authorList>
    </citation>
    <scope>NUCLEOTIDE SEQUENCE</scope>
    <source>
        <strain evidence="7">UH-Tt-Lm1</strain>
    </source>
</reference>
<dbReference type="InterPro" id="IPR039751">
    <property type="entry name" value="HERPUD1/2"/>
</dbReference>
<protein>
    <recommendedName>
        <fullName evidence="6">Ubiquitin-like domain-containing protein</fullName>
    </recommendedName>
</protein>
<dbReference type="AlphaFoldDB" id="A0A9P6H6D2"/>
<proteinExistence type="predicted"/>
<dbReference type="Pfam" id="PF00240">
    <property type="entry name" value="ubiquitin"/>
    <property type="match status" value="1"/>
</dbReference>
<dbReference type="SMART" id="SM00213">
    <property type="entry name" value="UBQ"/>
    <property type="match status" value="1"/>
</dbReference>
<feature type="compositionally biased region" description="Basic and acidic residues" evidence="5">
    <location>
        <begin position="338"/>
        <end position="347"/>
    </location>
</feature>
<organism evidence="7 8">
    <name type="scientific">Thelephora terrestris</name>
    <dbReference type="NCBI Taxonomy" id="56493"/>
    <lineage>
        <taxon>Eukaryota</taxon>
        <taxon>Fungi</taxon>
        <taxon>Dikarya</taxon>
        <taxon>Basidiomycota</taxon>
        <taxon>Agaricomycotina</taxon>
        <taxon>Agaricomycetes</taxon>
        <taxon>Thelephorales</taxon>
        <taxon>Thelephoraceae</taxon>
        <taxon>Thelephora</taxon>
    </lineage>
</organism>
<keyword evidence="8" id="KW-1185">Reference proteome</keyword>
<dbReference type="Gene3D" id="3.10.20.90">
    <property type="entry name" value="Phosphatidylinositol 3-kinase Catalytic Subunit, Chain A, domain 1"/>
    <property type="match status" value="1"/>
</dbReference>
<feature type="compositionally biased region" description="Basic and acidic residues" evidence="5">
    <location>
        <begin position="463"/>
        <end position="482"/>
    </location>
</feature>
<dbReference type="PANTHER" id="PTHR12943:SF27">
    <property type="entry name" value="HOMOCYSTEINE-INDUCED ENDOPLASMIC RETICULUM PROTEIN, ISOFORM A"/>
    <property type="match status" value="1"/>
</dbReference>
<keyword evidence="2" id="KW-0812">Transmembrane</keyword>
<evidence type="ECO:0000259" key="6">
    <source>
        <dbReference type="PROSITE" id="PS50053"/>
    </source>
</evidence>
<gene>
    <name evidence="7" type="ORF">BJ322DRAFT_1012255</name>
</gene>
<dbReference type="InterPro" id="IPR029071">
    <property type="entry name" value="Ubiquitin-like_domsf"/>
</dbReference>
<keyword evidence="3" id="KW-1133">Transmembrane helix</keyword>
<comment type="caution">
    <text evidence="7">The sequence shown here is derived from an EMBL/GenBank/DDBJ whole genome shotgun (WGS) entry which is preliminary data.</text>
</comment>
<dbReference type="PANTHER" id="PTHR12943">
    <property type="entry name" value="HOMOCYSTEINE-RESPONSIVE ENDOPLASMIC RETICULUM-RESIDENT UNIQUITIN-LIKE DOMAIN HERPUD PROTEIN FAMILY MEMBER"/>
    <property type="match status" value="1"/>
</dbReference>
<evidence type="ECO:0000256" key="4">
    <source>
        <dbReference type="ARBA" id="ARBA00023136"/>
    </source>
</evidence>
<feature type="region of interest" description="Disordered" evidence="5">
    <location>
        <begin position="82"/>
        <end position="107"/>
    </location>
</feature>
<keyword evidence="4" id="KW-0472">Membrane</keyword>
<dbReference type="PROSITE" id="PS50053">
    <property type="entry name" value="UBIQUITIN_2"/>
    <property type="match status" value="1"/>
</dbReference>
<reference evidence="7" key="2">
    <citation type="submission" date="2020-11" db="EMBL/GenBank/DDBJ databases">
        <authorList>
            <consortium name="DOE Joint Genome Institute"/>
            <person name="Kuo A."/>
            <person name="Miyauchi S."/>
            <person name="Kiss E."/>
            <person name="Drula E."/>
            <person name="Kohler A."/>
            <person name="Sanchez-Garcia M."/>
            <person name="Andreopoulos B."/>
            <person name="Barry K.W."/>
            <person name="Bonito G."/>
            <person name="Buee M."/>
            <person name="Carver A."/>
            <person name="Chen C."/>
            <person name="Cichocki N."/>
            <person name="Clum A."/>
            <person name="Culley D."/>
            <person name="Crous P.W."/>
            <person name="Fauchery L."/>
            <person name="Girlanda M."/>
            <person name="Hayes R."/>
            <person name="Keri Z."/>
            <person name="Labutti K."/>
            <person name="Lipzen A."/>
            <person name="Lombard V."/>
            <person name="Magnuson J."/>
            <person name="Maillard F."/>
            <person name="Morin E."/>
            <person name="Murat C."/>
            <person name="Nolan M."/>
            <person name="Ohm R."/>
            <person name="Pangilinan J."/>
            <person name="Pereira M."/>
            <person name="Perotto S."/>
            <person name="Peter M."/>
            <person name="Riley R."/>
            <person name="Sitrit Y."/>
            <person name="Stielow B."/>
            <person name="Szollosi G."/>
            <person name="Zifcakova L."/>
            <person name="Stursova M."/>
            <person name="Spatafora J.W."/>
            <person name="Tedersoo L."/>
            <person name="Vaario L.-M."/>
            <person name="Yamada A."/>
            <person name="Yan M."/>
            <person name="Wang P."/>
            <person name="Xu J."/>
            <person name="Bruns T."/>
            <person name="Baldrian P."/>
            <person name="Vilgalys R."/>
            <person name="Henrissat B."/>
            <person name="Grigoriev I.V."/>
            <person name="Hibbett D."/>
            <person name="Nagy L.G."/>
            <person name="Martin F.M."/>
        </authorList>
    </citation>
    <scope>NUCLEOTIDE SEQUENCE</scope>
    <source>
        <strain evidence="7">UH-Tt-Lm1</strain>
    </source>
</reference>
<dbReference type="GO" id="GO:0016020">
    <property type="term" value="C:membrane"/>
    <property type="evidence" value="ECO:0007669"/>
    <property type="project" value="UniProtKB-SubCell"/>
</dbReference>
<comment type="subcellular location">
    <subcellularLocation>
        <location evidence="1">Membrane</location>
    </subcellularLocation>
</comment>
<dbReference type="GO" id="GO:0030968">
    <property type="term" value="P:endoplasmic reticulum unfolded protein response"/>
    <property type="evidence" value="ECO:0007669"/>
    <property type="project" value="TreeGrafter"/>
</dbReference>